<dbReference type="AlphaFoldDB" id="A0A382DM47"/>
<evidence type="ECO:0000256" key="1">
    <source>
        <dbReference type="SAM" id="Phobius"/>
    </source>
</evidence>
<feature type="transmembrane region" description="Helical" evidence="1">
    <location>
        <begin position="244"/>
        <end position="264"/>
    </location>
</feature>
<organism evidence="2">
    <name type="scientific">marine metagenome</name>
    <dbReference type="NCBI Taxonomy" id="408172"/>
    <lineage>
        <taxon>unclassified sequences</taxon>
        <taxon>metagenomes</taxon>
        <taxon>ecological metagenomes</taxon>
    </lineage>
</organism>
<keyword evidence="1" id="KW-0812">Transmembrane</keyword>
<sequence>MKQYCLHLTNNLSEFRVYEFAGESYTTNFKVGFGDLAKHIQADAKVFLFLPSNLIHAFVAVRREDESLQQFEARFIAEHDDLIINNVSDNDFFFSEDKNLAVVVSKNFLEQFNSELNQLGCSVAIHAEHHLQHQYAAESILSIEDRLVFAFADGTGFSCSHANAEQYLNVLQEEKENYTPTLLTAKEKQLQQILDDKSTVEPTTLEALHMHFFNNNANIPNLFTFALSAKTIFKKLNFSIFERALSLVILASLLFLPYANIALLQNYEQQYKTATLEIFKSLNPDTRRVINAKLQMDQIIKTSSETVQVSPQINLSALNYLDNIDLNTIKRSKVNFAESIVELDLDGLSAIKYTFFLKLIDRFDATIVEDRTQKLDGKISGTLILGLSND</sequence>
<keyword evidence="1" id="KW-0472">Membrane</keyword>
<keyword evidence="1" id="KW-1133">Transmembrane helix</keyword>
<dbReference type="EMBL" id="UINC01039798">
    <property type="protein sequence ID" value="SVB38801.1"/>
    <property type="molecule type" value="Genomic_DNA"/>
</dbReference>
<name>A0A382DM47_9ZZZZ</name>
<protein>
    <recommendedName>
        <fullName evidence="3">GspL cytoplasmic actin-ATPase-like domain-containing protein</fullName>
    </recommendedName>
</protein>
<accession>A0A382DM47</accession>
<evidence type="ECO:0000313" key="2">
    <source>
        <dbReference type="EMBL" id="SVB38801.1"/>
    </source>
</evidence>
<evidence type="ECO:0008006" key="3">
    <source>
        <dbReference type="Google" id="ProtNLM"/>
    </source>
</evidence>
<proteinExistence type="predicted"/>
<reference evidence="2" key="1">
    <citation type="submission" date="2018-05" db="EMBL/GenBank/DDBJ databases">
        <authorList>
            <person name="Lanie J.A."/>
            <person name="Ng W.-L."/>
            <person name="Kazmierczak K.M."/>
            <person name="Andrzejewski T.M."/>
            <person name="Davidsen T.M."/>
            <person name="Wayne K.J."/>
            <person name="Tettelin H."/>
            <person name="Glass J.I."/>
            <person name="Rusch D."/>
            <person name="Podicherti R."/>
            <person name="Tsui H.-C.T."/>
            <person name="Winkler M.E."/>
        </authorList>
    </citation>
    <scope>NUCLEOTIDE SEQUENCE</scope>
</reference>
<gene>
    <name evidence="2" type="ORF">METZ01_LOCUS191655</name>
</gene>